<evidence type="ECO:0000313" key="3">
    <source>
        <dbReference type="Proteomes" id="UP000472676"/>
    </source>
</evidence>
<dbReference type="Proteomes" id="UP000472676">
    <property type="component" value="Unassembled WGS sequence"/>
</dbReference>
<comment type="caution">
    <text evidence="2">The sequence shown here is derived from an EMBL/GenBank/DDBJ whole genome shotgun (WGS) entry which is preliminary data.</text>
</comment>
<accession>A0A6M2BZ15</accession>
<dbReference type="InterPro" id="IPR005097">
    <property type="entry name" value="Sacchrp_dh_NADP-bd"/>
</dbReference>
<dbReference type="AlphaFoldDB" id="A0A6M2BZ15"/>
<dbReference type="SUPFAM" id="SSF51735">
    <property type="entry name" value="NAD(P)-binding Rossmann-fold domains"/>
    <property type="match status" value="1"/>
</dbReference>
<feature type="domain" description="Saccharopine dehydrogenase NADP binding" evidence="1">
    <location>
        <begin position="5"/>
        <end position="100"/>
    </location>
</feature>
<evidence type="ECO:0000313" key="2">
    <source>
        <dbReference type="EMBL" id="NGY06997.1"/>
    </source>
</evidence>
<dbReference type="RefSeq" id="WP_166261612.1">
    <property type="nucleotide sequence ID" value="NZ_JAAMOW010000012.1"/>
</dbReference>
<dbReference type="Gene3D" id="3.40.50.720">
    <property type="entry name" value="NAD(P)-binding Rossmann-like Domain"/>
    <property type="match status" value="1"/>
</dbReference>
<dbReference type="EMBL" id="JAAMOW010000012">
    <property type="protein sequence ID" value="NGY06997.1"/>
    <property type="molecule type" value="Genomic_DNA"/>
</dbReference>
<organism evidence="2 3">
    <name type="scientific">Solimonas terrae</name>
    <dbReference type="NCBI Taxonomy" id="1396819"/>
    <lineage>
        <taxon>Bacteria</taxon>
        <taxon>Pseudomonadati</taxon>
        <taxon>Pseudomonadota</taxon>
        <taxon>Gammaproteobacteria</taxon>
        <taxon>Nevskiales</taxon>
        <taxon>Nevskiaceae</taxon>
        <taxon>Solimonas</taxon>
    </lineage>
</organism>
<dbReference type="PANTHER" id="PTHR43781:SF1">
    <property type="entry name" value="SACCHAROPINE DEHYDROGENASE"/>
    <property type="match status" value="1"/>
</dbReference>
<dbReference type="PANTHER" id="PTHR43781">
    <property type="entry name" value="SACCHAROPINE DEHYDROGENASE"/>
    <property type="match status" value="1"/>
</dbReference>
<dbReference type="Pfam" id="PF03435">
    <property type="entry name" value="Sacchrp_dh_NADP"/>
    <property type="match status" value="1"/>
</dbReference>
<keyword evidence="3" id="KW-1185">Reference proteome</keyword>
<reference evidence="2 3" key="1">
    <citation type="journal article" date="2014" name="Int. J. Syst. Evol. Microbiol.">
        <title>Solimonas terrae sp. nov., isolated from soil.</title>
        <authorList>
            <person name="Kim S.J."/>
            <person name="Moon J.Y."/>
            <person name="Weon H.Y."/>
            <person name="Ahn J.H."/>
            <person name="Chen W.M."/>
            <person name="Kwon S.W."/>
        </authorList>
    </citation>
    <scope>NUCLEOTIDE SEQUENCE [LARGE SCALE GENOMIC DNA]</scope>
    <source>
        <strain evidence="2 3">KIS83-12</strain>
    </source>
</reference>
<dbReference type="InterPro" id="IPR036291">
    <property type="entry name" value="NAD(P)-bd_dom_sf"/>
</dbReference>
<name>A0A6M2BZ15_9GAMM</name>
<sequence>MKPLLIYGANGYTGRLIVEEAVRQGLQPILAGRSEARLLPLAHFYGLRTVAIDLHDTTRMQALVAEAAAVLHVAGPYAQTGEAMVDACLAAGTDYVDLCGEVDVLEALQARNAEAIARDVMLLPGAGFDVVPSDCLAAHLNLHLPEAIGIRLFIKGIEGLSRGSMKTLLQNIARGTIVRYDGTLIELSAPLRLQCDFGDGPRTAVAISLGDVSTTWWSCRIPNIEVFFESSPALEQQASMWRWLRRLLGTRIGQALLQRQLARLPPGPSEQVRSTLRTTLVAEARDAAGRTMRASLHTPEVYRLSAMTAVEIARRILAGQRKPGMQTASSAYGADFILDLPGVTRHDAHMQPAV</sequence>
<evidence type="ECO:0000259" key="1">
    <source>
        <dbReference type="Pfam" id="PF03435"/>
    </source>
</evidence>
<gene>
    <name evidence="2" type="ORF">G7Y85_19660</name>
</gene>
<proteinExistence type="predicted"/>
<protein>
    <submittedName>
        <fullName evidence="2">NAD(P)H-binding protein</fullName>
    </submittedName>
</protein>